<evidence type="ECO:0000256" key="5">
    <source>
        <dbReference type="SAM" id="SignalP"/>
    </source>
</evidence>
<dbReference type="InterPro" id="IPR036509">
    <property type="entry name" value="Met_Sox_Rdtase_MsrA_sf"/>
</dbReference>
<feature type="domain" description="Peptide methionine sulphoxide reductase MsrA" evidence="6">
    <location>
        <begin position="57"/>
        <end position="207"/>
    </location>
</feature>
<dbReference type="AlphaFoldDB" id="A0A193FUB3"/>
<accession>A0A193FUB3</accession>
<dbReference type="PANTHER" id="PTHR43774">
    <property type="entry name" value="PEPTIDE METHIONINE SULFOXIDE REDUCTASE"/>
    <property type="match status" value="1"/>
</dbReference>
<evidence type="ECO:0000256" key="3">
    <source>
        <dbReference type="ARBA" id="ARBA00048782"/>
    </source>
</evidence>
<reference evidence="9 10" key="1">
    <citation type="submission" date="2016-06" db="EMBL/GenBank/DDBJ databases">
        <title>Complete genome sequences of Bordetella bronchialis and Bordetella flabilis.</title>
        <authorList>
            <person name="LiPuma J.J."/>
            <person name="Spilker T."/>
        </authorList>
    </citation>
    <scope>NUCLEOTIDE SEQUENCE [LARGE SCALE GENOMIC DNA]</scope>
    <source>
        <strain evidence="8 10">AU17976</strain>
        <strain evidence="7 9">AU3182</strain>
    </source>
</reference>
<comment type="similarity">
    <text evidence="4">Belongs to the MsrA Met sulfoxide reductase family.</text>
</comment>
<dbReference type="Gene3D" id="3.30.1060.10">
    <property type="entry name" value="Peptide methionine sulphoxide reductase MsrA"/>
    <property type="match status" value="1"/>
</dbReference>
<keyword evidence="9" id="KW-1185">Reference proteome</keyword>
<dbReference type="EMBL" id="CP016171">
    <property type="protein sequence ID" value="ANN71225.1"/>
    <property type="molecule type" value="Genomic_DNA"/>
</dbReference>
<evidence type="ECO:0000256" key="2">
    <source>
        <dbReference type="ARBA" id="ARBA00047806"/>
    </source>
</evidence>
<dbReference type="GO" id="GO:0008113">
    <property type="term" value="F:peptide-methionine (S)-S-oxide reductase activity"/>
    <property type="evidence" value="ECO:0007669"/>
    <property type="project" value="UniProtKB-UniRule"/>
</dbReference>
<dbReference type="EMBL" id="CP016170">
    <property type="protein sequence ID" value="ANN66144.1"/>
    <property type="molecule type" value="Genomic_DNA"/>
</dbReference>
<proteinExistence type="inferred from homology"/>
<evidence type="ECO:0000313" key="10">
    <source>
        <dbReference type="Proteomes" id="UP000092213"/>
    </source>
</evidence>
<protein>
    <recommendedName>
        <fullName evidence="4">Peptide methionine sulfoxide reductase MsrA</fullName>
        <shortName evidence="4">Protein-methionine-S-oxide reductase</shortName>
        <ecNumber evidence="4">1.8.4.11</ecNumber>
    </recommendedName>
    <alternativeName>
        <fullName evidence="4">Peptide-methionine (S)-S-oxide reductase</fullName>
        <shortName evidence="4">Peptide Met(O) reductase</shortName>
    </alternativeName>
</protein>
<evidence type="ECO:0000313" key="7">
    <source>
        <dbReference type="EMBL" id="ANN66144.1"/>
    </source>
</evidence>
<evidence type="ECO:0000256" key="1">
    <source>
        <dbReference type="ARBA" id="ARBA00023002"/>
    </source>
</evidence>
<gene>
    <name evidence="4" type="primary">msrA</name>
    <name evidence="7" type="ORF">BAU06_07450</name>
    <name evidence="8" type="ORF">BAU08_07680</name>
</gene>
<dbReference type="RefSeq" id="WP_066346442.1">
    <property type="nucleotide sequence ID" value="NZ_CBCSFJ010000019.1"/>
</dbReference>
<keyword evidence="1 4" id="KW-0560">Oxidoreductase</keyword>
<dbReference type="SUPFAM" id="SSF55068">
    <property type="entry name" value="Peptide methionine sulfoxide reductase"/>
    <property type="match status" value="1"/>
</dbReference>
<comment type="catalytic activity">
    <reaction evidence="2 4">
        <text>L-methionyl-[protein] + [thioredoxin]-disulfide + H2O = L-methionyl-(S)-S-oxide-[protein] + [thioredoxin]-dithiol</text>
        <dbReference type="Rhea" id="RHEA:14217"/>
        <dbReference type="Rhea" id="RHEA-COMP:10698"/>
        <dbReference type="Rhea" id="RHEA-COMP:10700"/>
        <dbReference type="Rhea" id="RHEA-COMP:12313"/>
        <dbReference type="Rhea" id="RHEA-COMP:12315"/>
        <dbReference type="ChEBI" id="CHEBI:15377"/>
        <dbReference type="ChEBI" id="CHEBI:16044"/>
        <dbReference type="ChEBI" id="CHEBI:29950"/>
        <dbReference type="ChEBI" id="CHEBI:44120"/>
        <dbReference type="ChEBI" id="CHEBI:50058"/>
        <dbReference type="EC" id="1.8.4.11"/>
    </reaction>
</comment>
<keyword evidence="5" id="KW-0732">Signal</keyword>
<evidence type="ECO:0000259" key="6">
    <source>
        <dbReference type="Pfam" id="PF01625"/>
    </source>
</evidence>
<dbReference type="EC" id="1.8.4.11" evidence="4"/>
<dbReference type="OrthoDB" id="4174719at2"/>
<dbReference type="Pfam" id="PF01625">
    <property type="entry name" value="PMSR"/>
    <property type="match status" value="1"/>
</dbReference>
<evidence type="ECO:0000313" key="9">
    <source>
        <dbReference type="Proteomes" id="UP000091897"/>
    </source>
</evidence>
<dbReference type="NCBIfam" id="TIGR00401">
    <property type="entry name" value="msrA"/>
    <property type="match status" value="1"/>
</dbReference>
<dbReference type="STRING" id="463025.BAU08_07680"/>
<dbReference type="Proteomes" id="UP000092213">
    <property type="component" value="Chromosome"/>
</dbReference>
<comment type="function">
    <text evidence="4">Has an important function as a repair enzyme for proteins that have been inactivated by oxidation. Catalyzes the reversible oxidation-reduction of methionine sulfoxide in proteins to methionine.</text>
</comment>
<dbReference type="KEGG" id="bbro:BAU06_07450"/>
<feature type="chain" id="PRO_5008258366" description="Peptide methionine sulfoxide reductase MsrA" evidence="5">
    <location>
        <begin position="18"/>
        <end position="239"/>
    </location>
</feature>
<dbReference type="PANTHER" id="PTHR43774:SF1">
    <property type="entry name" value="PEPTIDE METHIONINE SULFOXIDE REDUCTASE MSRA 2"/>
    <property type="match status" value="1"/>
</dbReference>
<evidence type="ECO:0000256" key="4">
    <source>
        <dbReference type="HAMAP-Rule" id="MF_01401"/>
    </source>
</evidence>
<dbReference type="HAMAP" id="MF_01401">
    <property type="entry name" value="MsrA"/>
    <property type="match status" value="1"/>
</dbReference>
<comment type="catalytic activity">
    <reaction evidence="3 4">
        <text>[thioredoxin]-disulfide + L-methionine + H2O = L-methionine (S)-S-oxide + [thioredoxin]-dithiol</text>
        <dbReference type="Rhea" id="RHEA:19993"/>
        <dbReference type="Rhea" id="RHEA-COMP:10698"/>
        <dbReference type="Rhea" id="RHEA-COMP:10700"/>
        <dbReference type="ChEBI" id="CHEBI:15377"/>
        <dbReference type="ChEBI" id="CHEBI:29950"/>
        <dbReference type="ChEBI" id="CHEBI:50058"/>
        <dbReference type="ChEBI" id="CHEBI:57844"/>
        <dbReference type="ChEBI" id="CHEBI:58772"/>
        <dbReference type="EC" id="1.8.4.11"/>
    </reaction>
</comment>
<feature type="active site" evidence="4">
    <location>
        <position position="64"/>
    </location>
</feature>
<dbReference type="Proteomes" id="UP000091897">
    <property type="component" value="Chromosome"/>
</dbReference>
<name>A0A193FUB3_9BORD</name>
<dbReference type="InterPro" id="IPR002569">
    <property type="entry name" value="Met_Sox_Rdtase_MsrA_dom"/>
</dbReference>
<feature type="signal peptide" evidence="5">
    <location>
        <begin position="1"/>
        <end position="17"/>
    </location>
</feature>
<organism evidence="8 10">
    <name type="scientific">Bordetella bronchialis</name>
    <dbReference type="NCBI Taxonomy" id="463025"/>
    <lineage>
        <taxon>Bacteria</taxon>
        <taxon>Pseudomonadati</taxon>
        <taxon>Pseudomonadota</taxon>
        <taxon>Betaproteobacteria</taxon>
        <taxon>Burkholderiales</taxon>
        <taxon>Alcaligenaceae</taxon>
        <taxon>Bordetella</taxon>
    </lineage>
</organism>
<evidence type="ECO:0000313" key="8">
    <source>
        <dbReference type="EMBL" id="ANN71225.1"/>
    </source>
</evidence>
<sequence length="239" mass="25630">MTLAARSLAKWPFLALAAGAAALSLFGGHGRAAAAEEAVAIPPPALDEPATAAASETAVFAGGCFWGVQGVFQHVRGVTQAVSGYAGGKAATARYDEVSGGDTGHAESVRVTYDPRQITYGQLLQVYFSVAHDPTQLNRQGPDTGTQYRSTVFVANDMQRKVAQAYIAQLDQAGVYGKPIVTTLENLQGFYPAEAYHQNFLVNNPRYPYIVFNDLPKIANLKQMFAGLYREDPVLVSLK</sequence>